<sequence length="48" mass="5538">MSRSKARRENEAKIRKQTPHPHGHITSLEEYAEEYEAAKQSSNNGNQQ</sequence>
<protein>
    <submittedName>
        <fullName evidence="2">DUF6254 family protein</fullName>
    </submittedName>
</protein>
<dbReference type="RefSeq" id="WP_179135845.1">
    <property type="nucleotide sequence ID" value="NZ_BAABJG010000027.1"/>
</dbReference>
<organism evidence="2 3">
    <name type="scientific">Paenibacillus vulneris</name>
    <dbReference type="NCBI Taxonomy" id="1133364"/>
    <lineage>
        <taxon>Bacteria</taxon>
        <taxon>Bacillati</taxon>
        <taxon>Bacillota</taxon>
        <taxon>Bacilli</taxon>
        <taxon>Bacillales</taxon>
        <taxon>Paenibacillaceae</taxon>
        <taxon>Paenibacillus</taxon>
    </lineage>
</organism>
<keyword evidence="3" id="KW-1185">Reference proteome</keyword>
<proteinExistence type="predicted"/>
<name>A0ABW3UEI9_9BACL</name>
<feature type="compositionally biased region" description="Polar residues" evidence="1">
    <location>
        <begin position="39"/>
        <end position="48"/>
    </location>
</feature>
<comment type="caution">
    <text evidence="2">The sequence shown here is derived from an EMBL/GenBank/DDBJ whole genome shotgun (WGS) entry which is preliminary data.</text>
</comment>
<evidence type="ECO:0000313" key="2">
    <source>
        <dbReference type="EMBL" id="MFD1218945.1"/>
    </source>
</evidence>
<feature type="region of interest" description="Disordered" evidence="1">
    <location>
        <begin position="1"/>
        <end position="48"/>
    </location>
</feature>
<dbReference type="InterPro" id="IPR046221">
    <property type="entry name" value="DUF6254"/>
</dbReference>
<reference evidence="3" key="1">
    <citation type="journal article" date="2019" name="Int. J. Syst. Evol. Microbiol.">
        <title>The Global Catalogue of Microorganisms (GCM) 10K type strain sequencing project: providing services to taxonomists for standard genome sequencing and annotation.</title>
        <authorList>
            <consortium name="The Broad Institute Genomics Platform"/>
            <consortium name="The Broad Institute Genome Sequencing Center for Infectious Disease"/>
            <person name="Wu L."/>
            <person name="Ma J."/>
        </authorList>
    </citation>
    <scope>NUCLEOTIDE SEQUENCE [LARGE SCALE GENOMIC DNA]</scope>
    <source>
        <strain evidence="3">CCUG 53270</strain>
    </source>
</reference>
<dbReference type="Pfam" id="PF19767">
    <property type="entry name" value="DUF6254"/>
    <property type="match status" value="1"/>
</dbReference>
<dbReference type="Proteomes" id="UP001597180">
    <property type="component" value="Unassembled WGS sequence"/>
</dbReference>
<evidence type="ECO:0000313" key="3">
    <source>
        <dbReference type="Proteomes" id="UP001597180"/>
    </source>
</evidence>
<dbReference type="EMBL" id="JBHTLU010000007">
    <property type="protein sequence ID" value="MFD1218945.1"/>
    <property type="molecule type" value="Genomic_DNA"/>
</dbReference>
<gene>
    <name evidence="2" type="ORF">ACFQ4B_02330</name>
</gene>
<accession>A0ABW3UEI9</accession>
<evidence type="ECO:0000256" key="1">
    <source>
        <dbReference type="SAM" id="MobiDB-lite"/>
    </source>
</evidence>